<dbReference type="AlphaFoldDB" id="A0A845RI19"/>
<comment type="caution">
    <text evidence="1">The sequence shown here is derived from an EMBL/GenBank/DDBJ whole genome shotgun (WGS) entry which is preliminary data.</text>
</comment>
<gene>
    <name evidence="1" type="ORF">D3Z39_06200</name>
</gene>
<dbReference type="Proteomes" id="UP000446348">
    <property type="component" value="Unassembled WGS sequence"/>
</dbReference>
<protein>
    <recommendedName>
        <fullName evidence="3">SGNH hydrolase-type esterase domain-containing protein</fullName>
    </recommendedName>
</protein>
<evidence type="ECO:0000313" key="1">
    <source>
        <dbReference type="EMBL" id="NBI78465.1"/>
    </source>
</evidence>
<reference evidence="1 2" key="1">
    <citation type="submission" date="2018-08" db="EMBL/GenBank/DDBJ databases">
        <title>Murine metabolic-syndrome-specific gut microbial biobank.</title>
        <authorList>
            <person name="Liu C."/>
        </authorList>
    </citation>
    <scope>NUCLEOTIDE SEQUENCE [LARGE SCALE GENOMIC DNA]</scope>
    <source>
        <strain evidence="1 2">X69</strain>
    </source>
</reference>
<sequence length="74" mass="7930">MLGLTDVEAPRHTCGGARLSKNRALIASAGRRFYELSDTQDLHAAGGVHPNTLGARVAVQIIAAAIQEHKEKRL</sequence>
<organism evidence="1 2">
    <name type="scientific">Anaerotruncus colihominis</name>
    <dbReference type="NCBI Taxonomy" id="169435"/>
    <lineage>
        <taxon>Bacteria</taxon>
        <taxon>Bacillati</taxon>
        <taxon>Bacillota</taxon>
        <taxon>Clostridia</taxon>
        <taxon>Eubacteriales</taxon>
        <taxon>Oscillospiraceae</taxon>
        <taxon>Anaerotruncus</taxon>
    </lineage>
</organism>
<evidence type="ECO:0008006" key="3">
    <source>
        <dbReference type="Google" id="ProtNLM"/>
    </source>
</evidence>
<accession>A0A845RI19</accession>
<evidence type="ECO:0000313" key="2">
    <source>
        <dbReference type="Proteomes" id="UP000446348"/>
    </source>
</evidence>
<proteinExistence type="predicted"/>
<dbReference type="EMBL" id="QXWZ01000008">
    <property type="protein sequence ID" value="NBI78465.1"/>
    <property type="molecule type" value="Genomic_DNA"/>
</dbReference>
<name>A0A845RI19_9FIRM</name>